<comment type="caution">
    <text evidence="3">The sequence shown here is derived from an EMBL/GenBank/DDBJ whole genome shotgun (WGS) entry which is preliminary data.</text>
</comment>
<dbReference type="OrthoDB" id="611536at2759"/>
<evidence type="ECO:0000256" key="1">
    <source>
        <dbReference type="ARBA" id="ARBA00022737"/>
    </source>
</evidence>
<dbReference type="InterPro" id="IPR032675">
    <property type="entry name" value="LRR_dom_sf"/>
</dbReference>
<evidence type="ECO:0000313" key="3">
    <source>
        <dbReference type="EMBL" id="RDX63427.1"/>
    </source>
</evidence>
<organism evidence="3 4">
    <name type="scientific">Mucuna pruriens</name>
    <name type="common">Velvet bean</name>
    <name type="synonym">Dolichos pruriens</name>
    <dbReference type="NCBI Taxonomy" id="157652"/>
    <lineage>
        <taxon>Eukaryota</taxon>
        <taxon>Viridiplantae</taxon>
        <taxon>Streptophyta</taxon>
        <taxon>Embryophyta</taxon>
        <taxon>Tracheophyta</taxon>
        <taxon>Spermatophyta</taxon>
        <taxon>Magnoliopsida</taxon>
        <taxon>eudicotyledons</taxon>
        <taxon>Gunneridae</taxon>
        <taxon>Pentapetalae</taxon>
        <taxon>rosids</taxon>
        <taxon>fabids</taxon>
        <taxon>Fabales</taxon>
        <taxon>Fabaceae</taxon>
        <taxon>Papilionoideae</taxon>
        <taxon>50 kb inversion clade</taxon>
        <taxon>NPAAA clade</taxon>
        <taxon>indigoferoid/millettioid clade</taxon>
        <taxon>Phaseoleae</taxon>
        <taxon>Mucuna</taxon>
    </lineage>
</organism>
<dbReference type="STRING" id="157652.A0A371EBL3"/>
<dbReference type="PANTHER" id="PTHR47186:SF50">
    <property type="entry name" value="FBD DOMAIN-CONTAINING PROTEIN"/>
    <property type="match status" value="1"/>
</dbReference>
<feature type="domain" description="Disease resistance R13L4/SHOC-2-like LRR" evidence="2">
    <location>
        <begin position="111"/>
        <end position="428"/>
    </location>
</feature>
<feature type="non-terminal residue" evidence="3">
    <location>
        <position position="447"/>
    </location>
</feature>
<dbReference type="PANTHER" id="PTHR47186">
    <property type="entry name" value="LEUCINE-RICH REPEAT-CONTAINING PROTEIN 57"/>
    <property type="match status" value="1"/>
</dbReference>
<dbReference type="Pfam" id="PF23598">
    <property type="entry name" value="LRR_14"/>
    <property type="match status" value="1"/>
</dbReference>
<keyword evidence="1" id="KW-0677">Repeat</keyword>
<gene>
    <name evidence="3" type="primary">RPP8</name>
    <name evidence="3" type="ORF">CR513_58141</name>
</gene>
<name>A0A371EBL3_MUCPR</name>
<dbReference type="Gene3D" id="3.80.10.10">
    <property type="entry name" value="Ribonuclease Inhibitor"/>
    <property type="match status" value="2"/>
</dbReference>
<protein>
    <submittedName>
        <fullName evidence="3">Disease resistance protein RPP8</fullName>
    </submittedName>
</protein>
<dbReference type="AlphaFoldDB" id="A0A371EBL3"/>
<sequence>MLQIAKRKPNGKVKTYRFPNGMREALLLTKANESRIYQVRTSTLLKTVHPRILSITRVADRLDEKDIWHKHIHGQDYTSLRTYYLGVLSFLSFDTREGSKPGQDISNFLNLCISSNCLLLLRVLDLEGVYKPKLPKNIARLTRLRYLGLRWTYLESLPSSISTLLKLQTLDLKHTYIHTLTSSIWNMQLRHLFLSETHPTRNTFPPEPLGIGIGSSLSDLQTLWGLFVDQETLVKGGLDKLVNIRKLGIACQSKSLQQEAMESQLNAVADWIAKLEYLQSLKLKSRDEAGRAWNIRLKSLKNHINLTDLYLLGCLSGSSILSQFPPSLVELTLSHSKLEEDPMQILKDLPNLQSLSLLAESYVGKILVCNSESFPQLNVLKVWKLKQLEKWNIEVEALPSLRQLEIRSCPNMKKLPDGLRHVYSLLELKLANMPTEINTYKHNIPPK</sequence>
<proteinExistence type="predicted"/>
<dbReference type="SUPFAM" id="SSF52058">
    <property type="entry name" value="L domain-like"/>
    <property type="match status" value="1"/>
</dbReference>
<keyword evidence="4" id="KW-1185">Reference proteome</keyword>
<accession>A0A371EBL3</accession>
<evidence type="ECO:0000259" key="2">
    <source>
        <dbReference type="Pfam" id="PF23598"/>
    </source>
</evidence>
<dbReference type="Proteomes" id="UP000257109">
    <property type="component" value="Unassembled WGS sequence"/>
</dbReference>
<dbReference type="EMBL" id="QJKJ01014912">
    <property type="protein sequence ID" value="RDX63427.1"/>
    <property type="molecule type" value="Genomic_DNA"/>
</dbReference>
<reference evidence="3" key="1">
    <citation type="submission" date="2018-05" db="EMBL/GenBank/DDBJ databases">
        <title>Draft genome of Mucuna pruriens seed.</title>
        <authorList>
            <person name="Nnadi N.E."/>
            <person name="Vos R."/>
            <person name="Hasami M.H."/>
            <person name="Devisetty U.K."/>
            <person name="Aguiy J.C."/>
        </authorList>
    </citation>
    <scope>NUCLEOTIDE SEQUENCE [LARGE SCALE GENOMIC DNA]</scope>
    <source>
        <strain evidence="3">JCA_2017</strain>
    </source>
</reference>
<feature type="non-terminal residue" evidence="3">
    <location>
        <position position="1"/>
    </location>
</feature>
<dbReference type="InterPro" id="IPR055414">
    <property type="entry name" value="LRR_R13L4/SHOC2-like"/>
</dbReference>
<evidence type="ECO:0000313" key="4">
    <source>
        <dbReference type="Proteomes" id="UP000257109"/>
    </source>
</evidence>